<evidence type="ECO:0000313" key="3">
    <source>
        <dbReference type="Proteomes" id="UP000515317"/>
    </source>
</evidence>
<dbReference type="EMBL" id="AP023361">
    <property type="protein sequence ID" value="BCJ92282.1"/>
    <property type="molecule type" value="Genomic_DNA"/>
</dbReference>
<proteinExistence type="predicted"/>
<keyword evidence="1" id="KW-1133">Transmembrane helix</keyword>
<accession>A0A6S6QYD4</accession>
<protein>
    <submittedName>
        <fullName evidence="2">Membrane protein</fullName>
    </submittedName>
</protein>
<dbReference type="Pfam" id="PF05751">
    <property type="entry name" value="FixH"/>
    <property type="match status" value="1"/>
</dbReference>
<name>A0A6S6QYD4_9HYPH</name>
<feature type="transmembrane region" description="Helical" evidence="1">
    <location>
        <begin position="20"/>
        <end position="39"/>
    </location>
</feature>
<organism evidence="2 3">
    <name type="scientific">Terrihabitans soli</name>
    <dbReference type="NCBI Taxonomy" id="708113"/>
    <lineage>
        <taxon>Bacteria</taxon>
        <taxon>Pseudomonadati</taxon>
        <taxon>Pseudomonadota</taxon>
        <taxon>Alphaproteobacteria</taxon>
        <taxon>Hyphomicrobiales</taxon>
        <taxon>Terrihabitans</taxon>
    </lineage>
</organism>
<reference evidence="2 3" key="1">
    <citation type="submission" date="2020-08" db="EMBL/GenBank/DDBJ databases">
        <title>Genome sequence of Rhizobiales bacterium strain IZ6.</title>
        <authorList>
            <person name="Nakai R."/>
            <person name="Naganuma T."/>
        </authorList>
    </citation>
    <scope>NUCLEOTIDE SEQUENCE [LARGE SCALE GENOMIC DNA]</scope>
    <source>
        <strain evidence="2 3">IZ6</strain>
    </source>
</reference>
<gene>
    <name evidence="2" type="ORF">IZ6_30170</name>
</gene>
<sequence length="172" mass="18117">MPTLLQPHNDNRSKEYEITGRFVLFALLGFFGVVIAVNFTMARLAVSTFGGVEVASAYKAGLAFGADTRAAHAQDALGWKVEGAVDRAANGAVNISVAVRDAAGHEINGLDVAVELHHPADARRDIALAARPGGNGIYIAASDVPAGQWTLEVDILKDDAHAFRSSSRVVIP</sequence>
<dbReference type="InterPro" id="IPR018037">
    <property type="entry name" value="FixH_proteobacterial"/>
</dbReference>
<dbReference type="KEGG" id="tso:IZ6_30170"/>
<evidence type="ECO:0000313" key="2">
    <source>
        <dbReference type="EMBL" id="BCJ92282.1"/>
    </source>
</evidence>
<keyword evidence="1" id="KW-0812">Transmembrane</keyword>
<keyword evidence="1" id="KW-0472">Membrane</keyword>
<dbReference type="PIRSF" id="PIRSF011386">
    <property type="entry name" value="FixH"/>
    <property type="match status" value="1"/>
</dbReference>
<dbReference type="Proteomes" id="UP000515317">
    <property type="component" value="Chromosome"/>
</dbReference>
<keyword evidence="3" id="KW-1185">Reference proteome</keyword>
<dbReference type="InterPro" id="IPR008620">
    <property type="entry name" value="FixH"/>
</dbReference>
<dbReference type="AlphaFoldDB" id="A0A6S6QYD4"/>
<dbReference type="RefSeq" id="WP_222875867.1">
    <property type="nucleotide sequence ID" value="NZ_AP023361.1"/>
</dbReference>
<evidence type="ECO:0000256" key="1">
    <source>
        <dbReference type="SAM" id="Phobius"/>
    </source>
</evidence>